<dbReference type="RefSeq" id="WP_094637278.1">
    <property type="nucleotide sequence ID" value="NZ_CP062938.1"/>
</dbReference>
<gene>
    <name evidence="2" type="ORF">BE0216_09550</name>
    <name evidence="1" type="ORF">BEUL_1731</name>
</gene>
<reference evidence="1 3" key="1">
    <citation type="journal article" date="2017" name="BMC Genomics">
        <title>Comparative genomic and phylogenomic analyses of the Bifidobacteriaceae family.</title>
        <authorList>
            <person name="Lugli G.A."/>
            <person name="Milani C."/>
            <person name="Turroni F."/>
            <person name="Duranti S."/>
            <person name="Mancabelli L."/>
            <person name="Mangifesta M."/>
            <person name="Ferrario C."/>
            <person name="Modesto M."/>
            <person name="Mattarelli P."/>
            <person name="Jiri K."/>
            <person name="van Sinderen D."/>
            <person name="Ventura M."/>
        </authorList>
    </citation>
    <scope>NUCLEOTIDE SEQUENCE [LARGE SCALE GENOMIC DNA]</scope>
    <source>
        <strain evidence="1 3">DSM 100216</strain>
    </source>
</reference>
<evidence type="ECO:0000313" key="2">
    <source>
        <dbReference type="EMBL" id="QOL32650.1"/>
    </source>
</evidence>
<dbReference type="Pfam" id="PF05704">
    <property type="entry name" value="Caps_synth"/>
    <property type="match status" value="1"/>
</dbReference>
<dbReference type="OrthoDB" id="9802881at2"/>
<dbReference type="AlphaFoldDB" id="A0A261G548"/>
<sequence length="242" mass="28377">MNSVYTAWWQGFDKAPKIIRMCHSSLLHAADACSAQVISITDKNLDDYIDWPGKIVDKYRKGIIPAAHYSDLLRFSLLRNHGGIWSDASMYFNKPLQQDWFEKELFTFAREAPDSKRITNRWLMSFIGGQRNFPLFGLLTDFWIDYWMHEDDLIAYLITDNIMYLGYNTNKSIHEAFNKCPRMTLPVDYFERRLGTIFSSDTREKLEKNDGCFKLTYKQDFPEAIHGNLTLYGHLLKEQGIE</sequence>
<name>A0A261G548_9BIFI</name>
<organism evidence="1 3">
    <name type="scientific">Bifidobacterium eulemuris</name>
    <dbReference type="NCBI Taxonomy" id="1765219"/>
    <lineage>
        <taxon>Bacteria</taxon>
        <taxon>Bacillati</taxon>
        <taxon>Actinomycetota</taxon>
        <taxon>Actinomycetes</taxon>
        <taxon>Bifidobacteriales</taxon>
        <taxon>Bifidobacteriaceae</taxon>
        <taxon>Bifidobacterium</taxon>
    </lineage>
</organism>
<evidence type="ECO:0000313" key="4">
    <source>
        <dbReference type="Proteomes" id="UP000593943"/>
    </source>
</evidence>
<dbReference type="KEGG" id="beu:BE0216_09550"/>
<dbReference type="EMBL" id="MWWZ01000009">
    <property type="protein sequence ID" value="OZG66567.1"/>
    <property type="molecule type" value="Genomic_DNA"/>
</dbReference>
<dbReference type="SUPFAM" id="SSF53448">
    <property type="entry name" value="Nucleotide-diphospho-sugar transferases"/>
    <property type="match status" value="1"/>
</dbReference>
<evidence type="ECO:0000313" key="3">
    <source>
        <dbReference type="Proteomes" id="UP000216057"/>
    </source>
</evidence>
<accession>A0A261G548</accession>
<dbReference type="InterPro" id="IPR008441">
    <property type="entry name" value="AfumC-like_glycosyl_Trfase"/>
</dbReference>
<proteinExistence type="predicted"/>
<dbReference type="InterPro" id="IPR029044">
    <property type="entry name" value="Nucleotide-diphossugar_trans"/>
</dbReference>
<dbReference type="GO" id="GO:0016757">
    <property type="term" value="F:glycosyltransferase activity"/>
    <property type="evidence" value="ECO:0007669"/>
    <property type="project" value="InterPro"/>
</dbReference>
<evidence type="ECO:0000313" key="1">
    <source>
        <dbReference type="EMBL" id="OZG66567.1"/>
    </source>
</evidence>
<dbReference type="Proteomes" id="UP000593943">
    <property type="component" value="Chromosome"/>
</dbReference>
<dbReference type="EMBL" id="CP062938">
    <property type="protein sequence ID" value="QOL32650.1"/>
    <property type="molecule type" value="Genomic_DNA"/>
</dbReference>
<reference evidence="2 4" key="2">
    <citation type="submission" date="2020-10" db="EMBL/GenBank/DDBJ databases">
        <title>Genome sequencing of Bifidobacterium eulemuris_DSMZ_100216.</title>
        <authorList>
            <person name="Kim J."/>
        </authorList>
    </citation>
    <scope>NUCLEOTIDE SEQUENCE [LARGE SCALE GENOMIC DNA]</scope>
    <source>
        <strain evidence="2 4">DSM 100216</strain>
    </source>
</reference>
<dbReference type="Proteomes" id="UP000216057">
    <property type="component" value="Unassembled WGS sequence"/>
</dbReference>
<dbReference type="Gene3D" id="3.90.550.20">
    <property type="match status" value="1"/>
</dbReference>
<keyword evidence="4" id="KW-1185">Reference proteome</keyword>
<protein>
    <submittedName>
        <fullName evidence="1">Capsular biosynthesis protein</fullName>
    </submittedName>
</protein>